<comment type="caution">
    <text evidence="3">The sequence shown here is derived from an EMBL/GenBank/DDBJ whole genome shotgun (WGS) entry which is preliminary data.</text>
</comment>
<evidence type="ECO:0000256" key="1">
    <source>
        <dbReference type="ARBA" id="ARBA00022777"/>
    </source>
</evidence>
<dbReference type="GO" id="GO:0016301">
    <property type="term" value="F:kinase activity"/>
    <property type="evidence" value="ECO:0007669"/>
    <property type="project" value="UniProtKB-KW"/>
</dbReference>
<dbReference type="PIRSF" id="PIRSF033887">
    <property type="entry name" value="PduX"/>
    <property type="match status" value="1"/>
</dbReference>
<evidence type="ECO:0000313" key="4">
    <source>
        <dbReference type="Proteomes" id="UP001614391"/>
    </source>
</evidence>
<keyword evidence="1 3" id="KW-0808">Transferase</keyword>
<dbReference type="EMBL" id="JBITYT010000020">
    <property type="protein sequence ID" value="MFI9123659.1"/>
    <property type="molecule type" value="Genomic_DNA"/>
</dbReference>
<protein>
    <submittedName>
        <fullName evidence="3">Kinase</fullName>
    </submittedName>
</protein>
<dbReference type="InterPro" id="IPR006204">
    <property type="entry name" value="GHMP_kinase_N_dom"/>
</dbReference>
<dbReference type="Pfam" id="PF00288">
    <property type="entry name" value="GHMP_kinases_N"/>
    <property type="match status" value="1"/>
</dbReference>
<accession>A0ABW8D1L2</accession>
<dbReference type="InterPro" id="IPR014721">
    <property type="entry name" value="Ribsml_uS5_D2-typ_fold_subgr"/>
</dbReference>
<evidence type="ECO:0000259" key="2">
    <source>
        <dbReference type="Pfam" id="PF00288"/>
    </source>
</evidence>
<proteinExistence type="predicted"/>
<dbReference type="SUPFAM" id="SSF54211">
    <property type="entry name" value="Ribosomal protein S5 domain 2-like"/>
    <property type="match status" value="1"/>
</dbReference>
<dbReference type="InterPro" id="IPR012363">
    <property type="entry name" value="PduX"/>
</dbReference>
<sequence length="324" mass="34735">MTTSTSQGTGHAEGELSGIASGTGIANGTFGELLQGVLPENDLDFLVTFPITLASVAEFWPDVQRRGVVVHPAGKQKSRRIAERILDVLGHDFGGILELTSNIPEGKGLASSSADLVATARAVGDAFGRHFSEAEIESFIRGIEPSDGVMYPDIVAFYHREVRLRHRLGQLPSLSIVAHDTGGTVDTLQFHKIEKHFTDAEKQEYGRLLSTLTDAVQAQDLAIIGEVTTRSAEMNLKFLPRDDFNQLRRICHEVEGLGLVQAHSGTTLGILLPEGLNDHAERVAHITKACRLLPGTVQLYRSLGFAGAGAEACTCTSAALSGKS</sequence>
<keyword evidence="1 3" id="KW-0418">Kinase</keyword>
<dbReference type="Proteomes" id="UP001614391">
    <property type="component" value="Unassembled WGS sequence"/>
</dbReference>
<organism evidence="3 4">
    <name type="scientific">Streptomyces bikiniensis</name>
    <dbReference type="NCBI Taxonomy" id="1896"/>
    <lineage>
        <taxon>Bacteria</taxon>
        <taxon>Bacillati</taxon>
        <taxon>Actinomycetota</taxon>
        <taxon>Actinomycetes</taxon>
        <taxon>Kitasatosporales</taxon>
        <taxon>Streptomycetaceae</taxon>
        <taxon>Streptomyces</taxon>
    </lineage>
</organism>
<name>A0ABW8D1L2_STRBI</name>
<dbReference type="InterPro" id="IPR020568">
    <property type="entry name" value="Ribosomal_Su5_D2-typ_SF"/>
</dbReference>
<dbReference type="RefSeq" id="WP_399621214.1">
    <property type="nucleotide sequence ID" value="NZ_JBITYT010000020.1"/>
</dbReference>
<dbReference type="Gene3D" id="3.30.230.10">
    <property type="match status" value="1"/>
</dbReference>
<feature type="domain" description="GHMP kinase N-terminal" evidence="2">
    <location>
        <begin position="81"/>
        <end position="145"/>
    </location>
</feature>
<keyword evidence="4" id="KW-1185">Reference proteome</keyword>
<gene>
    <name evidence="3" type="ORF">ACIGW0_30420</name>
</gene>
<evidence type="ECO:0000313" key="3">
    <source>
        <dbReference type="EMBL" id="MFI9123659.1"/>
    </source>
</evidence>
<reference evidence="3 4" key="1">
    <citation type="submission" date="2024-10" db="EMBL/GenBank/DDBJ databases">
        <title>The Natural Products Discovery Center: Release of the First 8490 Sequenced Strains for Exploring Actinobacteria Biosynthetic Diversity.</title>
        <authorList>
            <person name="Kalkreuter E."/>
            <person name="Kautsar S.A."/>
            <person name="Yang D."/>
            <person name="Bader C.D."/>
            <person name="Teijaro C.N."/>
            <person name="Fluegel L."/>
            <person name="Davis C.M."/>
            <person name="Simpson J.R."/>
            <person name="Lauterbach L."/>
            <person name="Steele A.D."/>
            <person name="Gui C."/>
            <person name="Meng S."/>
            <person name="Li G."/>
            <person name="Viehrig K."/>
            <person name="Ye F."/>
            <person name="Su P."/>
            <person name="Kiefer A.F."/>
            <person name="Nichols A."/>
            <person name="Cepeda A.J."/>
            <person name="Yan W."/>
            <person name="Fan B."/>
            <person name="Jiang Y."/>
            <person name="Adhikari A."/>
            <person name="Zheng C.-J."/>
            <person name="Schuster L."/>
            <person name="Cowan T.M."/>
            <person name="Smanski M.J."/>
            <person name="Chevrette M.G."/>
            <person name="De Carvalho L.P.S."/>
            <person name="Shen B."/>
        </authorList>
    </citation>
    <scope>NUCLEOTIDE SEQUENCE [LARGE SCALE GENOMIC DNA]</scope>
    <source>
        <strain evidence="3 4">NPDC053346</strain>
    </source>
</reference>